<feature type="compositionally biased region" description="Pro residues" evidence="2">
    <location>
        <begin position="9"/>
        <end position="19"/>
    </location>
</feature>
<feature type="compositionally biased region" description="Pro residues" evidence="2">
    <location>
        <begin position="503"/>
        <end position="528"/>
    </location>
</feature>
<dbReference type="PANTHER" id="PTHR24216">
    <property type="entry name" value="PAXILLIN-RELATED"/>
    <property type="match status" value="1"/>
</dbReference>
<feature type="region of interest" description="Disordered" evidence="2">
    <location>
        <begin position="333"/>
        <end position="554"/>
    </location>
</feature>
<organism evidence="3 4">
    <name type="scientific">Phytophthora megakarya</name>
    <dbReference type="NCBI Taxonomy" id="4795"/>
    <lineage>
        <taxon>Eukaryota</taxon>
        <taxon>Sar</taxon>
        <taxon>Stramenopiles</taxon>
        <taxon>Oomycota</taxon>
        <taxon>Peronosporomycetes</taxon>
        <taxon>Peronosporales</taxon>
        <taxon>Peronosporaceae</taxon>
        <taxon>Phytophthora</taxon>
    </lineage>
</organism>
<keyword evidence="1" id="KW-0175">Coiled coil</keyword>
<dbReference type="Gene3D" id="1.10.287.1490">
    <property type="match status" value="1"/>
</dbReference>
<feature type="region of interest" description="Disordered" evidence="2">
    <location>
        <begin position="197"/>
        <end position="216"/>
    </location>
</feature>
<dbReference type="Proteomes" id="UP000198211">
    <property type="component" value="Unassembled WGS sequence"/>
</dbReference>
<reference evidence="4" key="1">
    <citation type="submission" date="2017-03" db="EMBL/GenBank/DDBJ databases">
        <title>Phytopthora megakarya and P. palmivora, two closely related causual agents of cacao black pod achieved similar genome size and gene model numbers by different mechanisms.</title>
        <authorList>
            <person name="Ali S."/>
            <person name="Shao J."/>
            <person name="Larry D.J."/>
            <person name="Kronmiller B."/>
            <person name="Shen D."/>
            <person name="Strem M.D."/>
            <person name="Melnick R.L."/>
            <person name="Guiltinan M.J."/>
            <person name="Tyler B.M."/>
            <person name="Meinhardt L.W."/>
            <person name="Bailey B.A."/>
        </authorList>
    </citation>
    <scope>NUCLEOTIDE SEQUENCE [LARGE SCALE GENOMIC DNA]</scope>
    <source>
        <strain evidence="4">zdho120</strain>
    </source>
</reference>
<feature type="compositionally biased region" description="Basic and acidic residues" evidence="2">
    <location>
        <begin position="411"/>
        <end position="429"/>
    </location>
</feature>
<feature type="compositionally biased region" description="Low complexity" evidence="2">
    <location>
        <begin position="784"/>
        <end position="793"/>
    </location>
</feature>
<sequence length="793" mass="89308">MSQAGSDPDSPPIPTPPDSPQSTASHQSRHPTISRRSQSHASDRDQRLATLENELRQSNLTRDRLVRDRDHLDLQVHQLRSNVRDMEVFQHGQRDEITRLEAEISTLTHAMGDDPDDLHAQVLQLRTERNEFEGHAISAREDLHNAETDRDRLRLEAVQAGDEIRDLQAQISTLECETDDARSESVTALASYNRISSRLTRSPSDHGRDPSPSRSARLIQTQRDRALADLALARANLTQVTSDRDRAFKQLAQTTEDRDRALSDRDSALRLRDLAVTARDQVRLDLLSKTTRTVQLDDDLEVVRLELQEREREMSDLQVAHDQLTVLRDLAESQSLPHPSRQPDPREPGNADAEARAKSPTSPPQLPPSKTPRSDRPVSPPPNQDQHEFEGHDDPEHRDQSEIEGEEDQEGKDQHELEGHDDQEHRDQSEIESEEGQERQDQHEFEGPDDQDHRDQSEVEDQEDQEHKEHDEFEDSDDQDLGDKHEIPSDGGGSPGDHDSPPPDHGPTTPPPSPPSGHHPTTPLPSPPQSRGLRGGRALPMGSTPREPCADPQATLTKHMPIPANFLFPHRLPPVRAPQPVVGYCSGLITGANVLALMTTEPWRALGQRRPTPLTFDHHLHRWAQTPLWRIAVAYAALEEDHMIAYRESTHYLEITAAMTRADSDLFTYHADRRKRRMRAGESWRKLLGDMVLMMRAKWADVDLLLDPYFLHLPTKQDRVRWYPGSVSRAANLAQPTANIPEPTDHGPVRVRSSGYLEKSLPRSRFGPPVAKYSSPREQVQSSAAPAAPAAIP</sequence>
<dbReference type="OrthoDB" id="129434at2759"/>
<evidence type="ECO:0000313" key="3">
    <source>
        <dbReference type="EMBL" id="OWZ03076.1"/>
    </source>
</evidence>
<feature type="coiled-coil region" evidence="1">
    <location>
        <begin position="136"/>
        <end position="184"/>
    </location>
</feature>
<feature type="compositionally biased region" description="Basic and acidic residues" evidence="2">
    <location>
        <begin position="436"/>
        <end position="457"/>
    </location>
</feature>
<dbReference type="EMBL" id="NBNE01005745">
    <property type="protein sequence ID" value="OWZ03076.1"/>
    <property type="molecule type" value="Genomic_DNA"/>
</dbReference>
<feature type="compositionally biased region" description="Pro residues" evidence="2">
    <location>
        <begin position="361"/>
        <end position="370"/>
    </location>
</feature>
<proteinExistence type="predicted"/>
<feature type="region of interest" description="Disordered" evidence="2">
    <location>
        <begin position="1"/>
        <end position="46"/>
    </location>
</feature>
<accession>A0A225VBJ1</accession>
<name>A0A225VBJ1_9STRA</name>
<feature type="region of interest" description="Disordered" evidence="2">
    <location>
        <begin position="734"/>
        <end position="793"/>
    </location>
</feature>
<comment type="caution">
    <text evidence="3">The sequence shown here is derived from an EMBL/GenBank/DDBJ whole genome shotgun (WGS) entry which is preliminary data.</text>
</comment>
<dbReference type="AlphaFoldDB" id="A0A225VBJ1"/>
<evidence type="ECO:0000256" key="1">
    <source>
        <dbReference type="SAM" id="Coils"/>
    </source>
</evidence>
<evidence type="ECO:0000313" key="4">
    <source>
        <dbReference type="Proteomes" id="UP000198211"/>
    </source>
</evidence>
<protein>
    <submittedName>
        <fullName evidence="3">Uncharacterized protein</fullName>
    </submittedName>
</protein>
<keyword evidence="4" id="KW-1185">Reference proteome</keyword>
<feature type="compositionally biased region" description="Basic and acidic residues" evidence="2">
    <location>
        <begin position="385"/>
        <end position="401"/>
    </location>
</feature>
<feature type="compositionally biased region" description="Basic and acidic residues" evidence="2">
    <location>
        <begin position="341"/>
        <end position="357"/>
    </location>
</feature>
<evidence type="ECO:0000256" key="2">
    <source>
        <dbReference type="SAM" id="MobiDB-lite"/>
    </source>
</evidence>
<gene>
    <name evidence="3" type="ORF">PHMEG_00025259</name>
</gene>